<name>A0A5M3Z155_ASPTE</name>
<gene>
    <name evidence="1" type="ORF">ATEIFO6365_0005042600</name>
</gene>
<organism evidence="1 2">
    <name type="scientific">Aspergillus terreus</name>
    <dbReference type="NCBI Taxonomy" id="33178"/>
    <lineage>
        <taxon>Eukaryota</taxon>
        <taxon>Fungi</taxon>
        <taxon>Dikarya</taxon>
        <taxon>Ascomycota</taxon>
        <taxon>Pezizomycotina</taxon>
        <taxon>Eurotiomycetes</taxon>
        <taxon>Eurotiomycetidae</taxon>
        <taxon>Eurotiales</taxon>
        <taxon>Aspergillaceae</taxon>
        <taxon>Aspergillus</taxon>
        <taxon>Aspergillus subgen. Circumdati</taxon>
    </lineage>
</organism>
<dbReference type="VEuPathDB" id="FungiDB:ATEG_05359"/>
<proteinExistence type="predicted"/>
<evidence type="ECO:0000313" key="1">
    <source>
        <dbReference type="EMBL" id="GFF16236.1"/>
    </source>
</evidence>
<sequence length="358" mass="38811">MLGPRGLFPRVTSLWATAFVLLGQWAPLGVGLRTTPGSPCTDTCTQRSTNTTGADIVCLDRQFSDTSAGSNFQQCVECQLQSSFTDSATGQSDVDWGLYNLRYAFSTCVYGFPESVANLSTPCTVSCQPLDSALEYDLANPSGVNFDTWCGASSFADNLISQCEFCFNLTQTEVYMANFLEALRYNCHFKTPTDHAFPISPSRIFSTSLLPSSTVDLISPSATPGGGVSNLALVIALPILGFVILVCTLAVGCFFFIRHRRRQARKRRASGHLHARWNDTTISTPAYGNWGGPQQTYPPGYGPGFGFVDTNGQGHEVGYSKAHYTDVVESPVAVPATMYSPEREKGQAYMDSPPQKGI</sequence>
<dbReference type="EMBL" id="BLJY01000005">
    <property type="protein sequence ID" value="GFF16236.1"/>
    <property type="molecule type" value="Genomic_DNA"/>
</dbReference>
<protein>
    <submittedName>
        <fullName evidence="1">Uncharacterized protein</fullName>
    </submittedName>
</protein>
<keyword evidence="2" id="KW-1185">Reference proteome</keyword>
<dbReference type="OrthoDB" id="5426678at2759"/>
<evidence type="ECO:0000313" key="2">
    <source>
        <dbReference type="Proteomes" id="UP000452235"/>
    </source>
</evidence>
<comment type="caution">
    <text evidence="1">The sequence shown here is derived from an EMBL/GenBank/DDBJ whole genome shotgun (WGS) entry which is preliminary data.</text>
</comment>
<reference evidence="1 2" key="1">
    <citation type="submission" date="2020-01" db="EMBL/GenBank/DDBJ databases">
        <title>Aspergillus terreus IFO 6365 whole genome shotgun sequence.</title>
        <authorList>
            <person name="Kanamasa S."/>
            <person name="Takahashi H."/>
        </authorList>
    </citation>
    <scope>NUCLEOTIDE SEQUENCE [LARGE SCALE GENOMIC DNA]</scope>
    <source>
        <strain evidence="1 2">IFO 6365</strain>
    </source>
</reference>
<dbReference type="Proteomes" id="UP000452235">
    <property type="component" value="Unassembled WGS sequence"/>
</dbReference>
<dbReference type="AlphaFoldDB" id="A0A5M3Z155"/>
<accession>A0A5M3Z155</accession>